<feature type="region of interest" description="Disordered" evidence="2">
    <location>
        <begin position="362"/>
        <end position="393"/>
    </location>
</feature>
<evidence type="ECO:0000313" key="4">
    <source>
        <dbReference type="Proteomes" id="UP000054928"/>
    </source>
</evidence>
<dbReference type="OMA" id="KVEWELM"/>
<evidence type="ECO:0000256" key="1">
    <source>
        <dbReference type="SAM" id="Coils"/>
    </source>
</evidence>
<evidence type="ECO:0000256" key="2">
    <source>
        <dbReference type="SAM" id="MobiDB-lite"/>
    </source>
</evidence>
<feature type="coiled-coil region" evidence="1">
    <location>
        <begin position="100"/>
        <end position="184"/>
    </location>
</feature>
<reference evidence="4" key="1">
    <citation type="submission" date="2014-09" db="EMBL/GenBank/DDBJ databases">
        <authorList>
            <person name="Sharma Rahul"/>
            <person name="Thines Marco"/>
        </authorList>
    </citation>
    <scope>NUCLEOTIDE SEQUENCE [LARGE SCALE GENOMIC DNA]</scope>
</reference>
<sequence length="407" mass="46567">MTRVVEAHDAEQDERYSEDREGYLNDDERYSDDGERYSDDNERYSDNDDFVKELEEQLSEAKMTIIALTEQLRMIKKSGQKVEWELMEARVRTPELMVELAVSQERLKAAEESKSRLEKQLAEAQIRIADDIPRLERELAIALEQLKASHDKLEAEKQKHSLQLENIELHLKSMEERFELQQRVEGVSKQSYKRETENWLAPSSQLFLAPVMIIPDTLNELTCVTFVTGSSKEVIDERVRKLRGQIVPGARAIPVESEEEADSIKQSIVDRGNALTKRKCFSNPKLCVDVEFHNEPNKLCTRHSGDEVTTREEFLQLFKAPFASFGETVDHNPQPIGTHMDNSVGKEVSPLKMTVLNKKAVKKLTPPASPTSEDDSADEVRQEIGRRLPIKGSNGRISRHFGYTLSR</sequence>
<dbReference type="AlphaFoldDB" id="A0A0P1AAM2"/>
<dbReference type="OrthoDB" id="105969at2759"/>
<keyword evidence="1" id="KW-0175">Coiled coil</keyword>
<proteinExistence type="predicted"/>
<dbReference type="EMBL" id="CCYD01000288">
    <property type="protein sequence ID" value="CEG37623.1"/>
    <property type="molecule type" value="Genomic_DNA"/>
</dbReference>
<protein>
    <submittedName>
        <fullName evidence="3">Uncharacterized protein</fullName>
    </submittedName>
</protein>
<dbReference type="RefSeq" id="XP_024573992.1">
    <property type="nucleotide sequence ID" value="XM_024722968.1"/>
</dbReference>
<evidence type="ECO:0000313" key="3">
    <source>
        <dbReference type="EMBL" id="CEG37623.1"/>
    </source>
</evidence>
<name>A0A0P1AAM2_PLAHL</name>
<organism evidence="3 4">
    <name type="scientific">Plasmopara halstedii</name>
    <name type="common">Downy mildew of sunflower</name>
    <dbReference type="NCBI Taxonomy" id="4781"/>
    <lineage>
        <taxon>Eukaryota</taxon>
        <taxon>Sar</taxon>
        <taxon>Stramenopiles</taxon>
        <taxon>Oomycota</taxon>
        <taxon>Peronosporomycetes</taxon>
        <taxon>Peronosporales</taxon>
        <taxon>Peronosporaceae</taxon>
        <taxon>Plasmopara</taxon>
    </lineage>
</organism>
<keyword evidence="4" id="KW-1185">Reference proteome</keyword>
<dbReference type="Proteomes" id="UP000054928">
    <property type="component" value="Unassembled WGS sequence"/>
</dbReference>
<accession>A0A0P1AAM2</accession>
<feature type="region of interest" description="Disordered" evidence="2">
    <location>
        <begin position="1"/>
        <end position="45"/>
    </location>
</feature>
<dbReference type="GeneID" id="36400457"/>